<comment type="miscellaneous">
    <text evidence="4">The basic functional RuBisCO is composed of a large chain homodimer in a 'head-to-tail' conformation. In form I RuBisCO this homodimer is arranged in a barrel-like tetramer with the small subunits forming a tetrameric 'cap' on each end of the 'barrel'.</text>
</comment>
<dbReference type="AlphaFoldDB" id="A0A0F6RA30"/>
<dbReference type="InterPro" id="IPR036385">
    <property type="entry name" value="RuBisCO_ssu_sf"/>
</dbReference>
<name>A0A0F6RA30_9RHOB</name>
<sequence length="139" mass="16091">MKLRQGQFSFLPDLSDDDIRVQAQYAIDNGWAVSVEYSDDPHPRNTYWEMWGHPMFDNPDAAAVVFEVNECRKEHGGKYIRVIAFDASPGWESIRMSFIVNRPATEPGFRLVRQEAEGRVVRYTIESYATREPEGLRYA</sequence>
<accession>A0A0F6RA30</accession>
<evidence type="ECO:0000256" key="1">
    <source>
        <dbReference type="ARBA" id="ARBA00022567"/>
    </source>
</evidence>
<dbReference type="Pfam" id="PF00101">
    <property type="entry name" value="RuBisCO_small"/>
    <property type="match status" value="1"/>
</dbReference>
<dbReference type="RefSeq" id="WP_103172569.1">
    <property type="nucleotide sequence ID" value="NZ_NWMQ01000007.1"/>
</dbReference>
<evidence type="ECO:0000256" key="2">
    <source>
        <dbReference type="ARBA" id="ARBA00023300"/>
    </source>
</evidence>
<dbReference type="SUPFAM" id="SSF55239">
    <property type="entry name" value="RuBisCO, small subunit"/>
    <property type="match status" value="1"/>
</dbReference>
<dbReference type="PANTHER" id="PTHR31262">
    <property type="entry name" value="RIBULOSE BISPHOSPHATE CARBOXYLASE SMALL CHAIN 1, CHLOROPLASTIC"/>
    <property type="match status" value="1"/>
</dbReference>
<dbReference type="SMART" id="SM00961">
    <property type="entry name" value="RuBisCO_small"/>
    <property type="match status" value="1"/>
</dbReference>
<evidence type="ECO:0000313" key="6">
    <source>
        <dbReference type="EMBL" id="AKE49381.1"/>
    </source>
</evidence>
<protein>
    <recommendedName>
        <fullName evidence="4">Ribulose bisphosphate carboxylase small subunit</fullName>
        <shortName evidence="4">RuBisCO small subunit</shortName>
    </recommendedName>
</protein>
<dbReference type="PANTHER" id="PTHR31262:SF23">
    <property type="entry name" value="RIBULOSE BISPHOSPHATE CARBOXYLASE SMALL SUBUNIT"/>
    <property type="match status" value="1"/>
</dbReference>
<evidence type="ECO:0000259" key="5">
    <source>
        <dbReference type="SMART" id="SM00961"/>
    </source>
</evidence>
<dbReference type="GO" id="GO:0019253">
    <property type="term" value="P:reductive pentose-phosphate cycle"/>
    <property type="evidence" value="ECO:0007669"/>
    <property type="project" value="UniProtKB-UniRule"/>
</dbReference>
<evidence type="ECO:0000256" key="4">
    <source>
        <dbReference type="HAMAP-Rule" id="MF_00859"/>
    </source>
</evidence>
<dbReference type="Gene3D" id="3.30.190.10">
    <property type="entry name" value="Ribulose bisphosphate carboxylase, small subunit"/>
    <property type="match status" value="1"/>
</dbReference>
<dbReference type="InterPro" id="IPR024681">
    <property type="entry name" value="RuBisCO_ssu"/>
</dbReference>
<feature type="domain" description="Ribulose bisphosphate carboxylase small subunit" evidence="5">
    <location>
        <begin position="4"/>
        <end position="103"/>
    </location>
</feature>
<reference evidence="6" key="1">
    <citation type="journal article" date="2015" name="Environ. Sci. Technol.">
        <title>Anaerobic arsenite oxidation by an autotrophic arsenite-oxidizing bacterium from an arsenic-contaminated paddy soil.</title>
        <authorList>
            <person name="Zhang J."/>
            <person name="Zhou W."/>
            <person name="Liu B."/>
            <person name="He J."/>
            <person name="Shen Q."/>
            <person name="Zhao F.J."/>
        </authorList>
    </citation>
    <scope>NUCLEOTIDE SEQUENCE</scope>
    <source>
        <strain evidence="6">SY</strain>
    </source>
</reference>
<keyword evidence="2 4" id="KW-0120">Carbon dioxide fixation</keyword>
<dbReference type="InterPro" id="IPR000894">
    <property type="entry name" value="RuBisCO_ssu_dom"/>
</dbReference>
<organism evidence="6">
    <name type="scientific">Paracoccus sp. SY</name>
    <dbReference type="NCBI Taxonomy" id="1330255"/>
    <lineage>
        <taxon>Bacteria</taxon>
        <taxon>Pseudomonadati</taxon>
        <taxon>Pseudomonadota</taxon>
        <taxon>Alphaproteobacteria</taxon>
        <taxon>Rhodobacterales</taxon>
        <taxon>Paracoccaceae</taxon>
        <taxon>Paracoccus</taxon>
    </lineage>
</organism>
<keyword evidence="1 4" id="KW-0113">Calvin cycle</keyword>
<dbReference type="EMBL" id="KP881609">
    <property type="protein sequence ID" value="AKE49381.1"/>
    <property type="molecule type" value="Genomic_DNA"/>
</dbReference>
<comment type="subunit">
    <text evidence="3 4">Heterohexadecamer of 8 large and 8 small subunits.</text>
</comment>
<gene>
    <name evidence="6" type="primary">rbcS</name>
    <name evidence="4" type="synonym">cbbS</name>
</gene>
<dbReference type="GO" id="GO:0016984">
    <property type="term" value="F:ribulose-bisphosphate carboxylase activity"/>
    <property type="evidence" value="ECO:0007669"/>
    <property type="project" value="UniProtKB-UniRule"/>
</dbReference>
<dbReference type="CDD" id="cd03527">
    <property type="entry name" value="RuBisCO_small"/>
    <property type="match status" value="1"/>
</dbReference>
<proteinExistence type="inferred from homology"/>
<dbReference type="HAMAP" id="MF_00859">
    <property type="entry name" value="RuBisCO_S_bact"/>
    <property type="match status" value="1"/>
</dbReference>
<comment type="function">
    <text evidence="4">RuBisCO catalyzes two reactions: the carboxylation of D-ribulose 1,5-bisphosphate, the primary event in carbon dioxide fixation, as well as the oxidative fragmentation of the pentose substrate. Both reactions occur simultaneously and in competition at the same active site. Although the small subunit is not catalytic it is essential for maximal activity.</text>
</comment>
<comment type="similarity">
    <text evidence="4">Belongs to the RuBisCO small chain family.</text>
</comment>
<evidence type="ECO:0000256" key="3">
    <source>
        <dbReference type="ARBA" id="ARBA00038826"/>
    </source>
</evidence>
<dbReference type="OrthoDB" id="9788955at2"/>